<sequence length="80" mass="9140">MNNYTIQTYKKNETIYCEGEAPSHLMCLITGKVKIFKDGVGGRSQIIRMIKLENTLPTAPILLKKHLLQLPQHSSPLWFV</sequence>
<evidence type="ECO:0000259" key="1">
    <source>
        <dbReference type="Pfam" id="PF00027"/>
    </source>
</evidence>
<proteinExistence type="predicted"/>
<dbReference type="CDD" id="cd00038">
    <property type="entry name" value="CAP_ED"/>
    <property type="match status" value="1"/>
</dbReference>
<protein>
    <submittedName>
        <fullName evidence="2">Transcriptional regulator</fullName>
    </submittedName>
</protein>
<dbReference type="InterPro" id="IPR014710">
    <property type="entry name" value="RmlC-like_jellyroll"/>
</dbReference>
<gene>
    <name evidence="2" type="ORF">JCM10512_667</name>
</gene>
<feature type="domain" description="Cyclic nucleotide-binding" evidence="1">
    <location>
        <begin position="7"/>
        <end position="53"/>
    </location>
</feature>
<evidence type="ECO:0000313" key="2">
    <source>
        <dbReference type="EMBL" id="GAE82464.1"/>
    </source>
</evidence>
<dbReference type="STRING" id="1445607.JCM10512_667"/>
<organism evidence="2 3">
    <name type="scientific">Bacteroides reticulotermitis JCM 10512</name>
    <dbReference type="NCBI Taxonomy" id="1445607"/>
    <lineage>
        <taxon>Bacteria</taxon>
        <taxon>Pseudomonadati</taxon>
        <taxon>Bacteroidota</taxon>
        <taxon>Bacteroidia</taxon>
        <taxon>Bacteroidales</taxon>
        <taxon>Bacteroidaceae</taxon>
        <taxon>Bacteroides</taxon>
    </lineage>
</organism>
<reference evidence="2 3" key="1">
    <citation type="journal article" date="2014" name="Genome Announc.">
        <title>Draft Genome Sequence of Bacteroides reticulotermitis Strain JCM 10512T, Isolated from the Gut of a Termite.</title>
        <authorList>
            <person name="Yuki M."/>
            <person name="Oshima K."/>
            <person name="Suda W."/>
            <person name="Sakamoto M."/>
            <person name="Iida T."/>
            <person name="Hattori M."/>
            <person name="Ohkuma M."/>
        </authorList>
    </citation>
    <scope>NUCLEOTIDE SEQUENCE [LARGE SCALE GENOMIC DNA]</scope>
    <source>
        <strain evidence="2 3">JCM 10512</strain>
    </source>
</reference>
<keyword evidence="3" id="KW-1185">Reference proteome</keyword>
<accession>W4UPP6</accession>
<dbReference type="SUPFAM" id="SSF51206">
    <property type="entry name" value="cAMP-binding domain-like"/>
    <property type="match status" value="1"/>
</dbReference>
<dbReference type="Gene3D" id="2.60.120.10">
    <property type="entry name" value="Jelly Rolls"/>
    <property type="match status" value="1"/>
</dbReference>
<name>W4UPP6_9BACE</name>
<dbReference type="AlphaFoldDB" id="W4UPP6"/>
<dbReference type="Pfam" id="PF00027">
    <property type="entry name" value="cNMP_binding"/>
    <property type="match status" value="1"/>
</dbReference>
<dbReference type="Proteomes" id="UP000019131">
    <property type="component" value="Unassembled WGS sequence"/>
</dbReference>
<dbReference type="InterPro" id="IPR000595">
    <property type="entry name" value="cNMP-bd_dom"/>
</dbReference>
<dbReference type="EMBL" id="BAIV01000003">
    <property type="protein sequence ID" value="GAE82464.1"/>
    <property type="molecule type" value="Genomic_DNA"/>
</dbReference>
<dbReference type="InterPro" id="IPR018490">
    <property type="entry name" value="cNMP-bd_dom_sf"/>
</dbReference>
<evidence type="ECO:0000313" key="3">
    <source>
        <dbReference type="Proteomes" id="UP000019131"/>
    </source>
</evidence>
<comment type="caution">
    <text evidence="2">The sequence shown here is derived from an EMBL/GenBank/DDBJ whole genome shotgun (WGS) entry which is preliminary data.</text>
</comment>